<sequence length="86" mass="10425">MVKFQKIQYWIHYSTQHYFNEFIFIFSVILHHMWSDVTSINKCLHWLVHLFAKQITSKVILERSTRDIYGNIDNPSLNSLWDVSNH</sequence>
<feature type="non-terminal residue" evidence="1">
    <location>
        <position position="86"/>
    </location>
</feature>
<accession>A0A087THM2</accession>
<gene>
    <name evidence="1" type="ORF">X975_14240</name>
</gene>
<reference evidence="1 2" key="1">
    <citation type="submission" date="2013-11" db="EMBL/GenBank/DDBJ databases">
        <title>Genome sequencing of Stegodyphus mimosarum.</title>
        <authorList>
            <person name="Bechsgaard J."/>
        </authorList>
    </citation>
    <scope>NUCLEOTIDE SEQUENCE [LARGE SCALE GENOMIC DNA]</scope>
</reference>
<dbReference type="Proteomes" id="UP000054359">
    <property type="component" value="Unassembled WGS sequence"/>
</dbReference>
<dbReference type="AlphaFoldDB" id="A0A087THM2"/>
<name>A0A087THM2_STEMI</name>
<keyword evidence="2" id="KW-1185">Reference proteome</keyword>
<organism evidence="1 2">
    <name type="scientific">Stegodyphus mimosarum</name>
    <name type="common">African social velvet spider</name>
    <dbReference type="NCBI Taxonomy" id="407821"/>
    <lineage>
        <taxon>Eukaryota</taxon>
        <taxon>Metazoa</taxon>
        <taxon>Ecdysozoa</taxon>
        <taxon>Arthropoda</taxon>
        <taxon>Chelicerata</taxon>
        <taxon>Arachnida</taxon>
        <taxon>Araneae</taxon>
        <taxon>Araneomorphae</taxon>
        <taxon>Entelegynae</taxon>
        <taxon>Eresoidea</taxon>
        <taxon>Eresidae</taxon>
        <taxon>Stegodyphus</taxon>
    </lineage>
</organism>
<evidence type="ECO:0000313" key="1">
    <source>
        <dbReference type="EMBL" id="KFM64611.1"/>
    </source>
</evidence>
<dbReference type="EMBL" id="KK115268">
    <property type="protein sequence ID" value="KFM64611.1"/>
    <property type="molecule type" value="Genomic_DNA"/>
</dbReference>
<proteinExistence type="predicted"/>
<protein>
    <submittedName>
        <fullName evidence="1">Uncharacterized protein</fullName>
    </submittedName>
</protein>
<evidence type="ECO:0000313" key="2">
    <source>
        <dbReference type="Proteomes" id="UP000054359"/>
    </source>
</evidence>